<protein>
    <submittedName>
        <fullName evidence="2">Uncharacterized protein</fullName>
    </submittedName>
</protein>
<feature type="coiled-coil region" evidence="1">
    <location>
        <begin position="7"/>
        <end position="34"/>
    </location>
</feature>
<dbReference type="EMBL" id="JBGLYH010000074">
    <property type="protein sequence ID" value="MEZ7198531.1"/>
    <property type="molecule type" value="Genomic_DNA"/>
</dbReference>
<dbReference type="Proteomes" id="UP001568698">
    <property type="component" value="Unassembled WGS sequence"/>
</dbReference>
<organism evidence="2 3">
    <name type="scientific">Pseudodesulfovibrio karagichevae</name>
    <dbReference type="NCBI Taxonomy" id="3239305"/>
    <lineage>
        <taxon>Bacteria</taxon>
        <taxon>Pseudomonadati</taxon>
        <taxon>Thermodesulfobacteriota</taxon>
        <taxon>Desulfovibrionia</taxon>
        <taxon>Desulfovibrionales</taxon>
        <taxon>Desulfovibrionaceae</taxon>
    </lineage>
</organism>
<sequence>MTTEISLQEIEKILESAETERDKLLSLMNENMSELKDKGEYQTAKLRYLELLDTISRLNGISAGVRVENLTIQAGQLAKTTKQINDTVASVQTVTKYLALVGSLLDIAKGIIVSSNPAGAIVTAIDSANSILAGFGQP</sequence>
<dbReference type="RefSeq" id="WP_371388019.1">
    <property type="nucleotide sequence ID" value="NZ_JBGLYH010000074.1"/>
</dbReference>
<keyword evidence="3" id="KW-1185">Reference proteome</keyword>
<evidence type="ECO:0000313" key="3">
    <source>
        <dbReference type="Proteomes" id="UP001568698"/>
    </source>
</evidence>
<reference evidence="2 3" key="1">
    <citation type="submission" date="2024-08" db="EMBL/GenBank/DDBJ databases">
        <title>Sulfate-reducing bacteria isolated from formation water of the oil field in Kazakhstan and description of Pseudodesulfovibrio sp.</title>
        <authorList>
            <person name="Bidzhieva S.K."/>
            <person name="Tourova T.P."/>
            <person name="Grouzdev D.S."/>
            <person name="Beletsky A.V."/>
            <person name="Sokolova D.S."/>
            <person name="Samigullina S.R."/>
            <person name="Poltaraus A.B."/>
            <person name="Avtukh A.N."/>
            <person name="Tereshina V.M."/>
            <person name="Zhaparov N.S."/>
            <person name="Mardanov A.V."/>
            <person name="Nazina T.N."/>
        </authorList>
    </citation>
    <scope>NUCLEOTIDE SEQUENCE [LARGE SCALE GENOMIC DNA]</scope>
    <source>
        <strain evidence="2 3">9FUS</strain>
    </source>
</reference>
<accession>A0ABV4K6J0</accession>
<keyword evidence="1" id="KW-0175">Coiled coil</keyword>
<proteinExistence type="predicted"/>
<evidence type="ECO:0000313" key="2">
    <source>
        <dbReference type="EMBL" id="MEZ7198531.1"/>
    </source>
</evidence>
<evidence type="ECO:0000256" key="1">
    <source>
        <dbReference type="SAM" id="Coils"/>
    </source>
</evidence>
<gene>
    <name evidence="2" type="ORF">AB6M95_17405</name>
</gene>
<comment type="caution">
    <text evidence="2">The sequence shown here is derived from an EMBL/GenBank/DDBJ whole genome shotgun (WGS) entry which is preliminary data.</text>
</comment>
<name>A0ABV4K6J0_9BACT</name>